<evidence type="ECO:0000313" key="5">
    <source>
        <dbReference type="EMBL" id="MDL5376708.1"/>
    </source>
</evidence>
<evidence type="ECO:0000259" key="4">
    <source>
        <dbReference type="Pfam" id="PF02872"/>
    </source>
</evidence>
<dbReference type="Pfam" id="PF00149">
    <property type="entry name" value="Metallophos"/>
    <property type="match status" value="1"/>
</dbReference>
<dbReference type="SUPFAM" id="SSF55816">
    <property type="entry name" value="5'-nucleotidase (syn. UDP-sugar hydrolase), C-terminal domain"/>
    <property type="match status" value="1"/>
</dbReference>
<dbReference type="InterPro" id="IPR004843">
    <property type="entry name" value="Calcineurin-like_PHP"/>
</dbReference>
<keyword evidence="1" id="KW-0732">Signal</keyword>
<evidence type="ECO:0000259" key="3">
    <source>
        <dbReference type="Pfam" id="PF00149"/>
    </source>
</evidence>
<dbReference type="PRINTS" id="PR01607">
    <property type="entry name" value="APYRASEFAMLY"/>
</dbReference>
<comment type="caution">
    <text evidence="5">The sequence shown here is derived from an EMBL/GenBank/DDBJ whole genome shotgun (WGS) entry which is preliminary data.</text>
</comment>
<dbReference type="Proteomes" id="UP001230807">
    <property type="component" value="Unassembled WGS sequence"/>
</dbReference>
<evidence type="ECO:0000256" key="1">
    <source>
        <dbReference type="ARBA" id="ARBA00022729"/>
    </source>
</evidence>
<dbReference type="InterPro" id="IPR006179">
    <property type="entry name" value="5_nucleotidase/apyrase"/>
</dbReference>
<organism evidence="5 6">
    <name type="scientific">Exiguobacterium mexicanum</name>
    <dbReference type="NCBI Taxonomy" id="340146"/>
    <lineage>
        <taxon>Bacteria</taxon>
        <taxon>Bacillati</taxon>
        <taxon>Bacillota</taxon>
        <taxon>Bacilli</taxon>
        <taxon>Bacillales</taxon>
        <taxon>Bacillales Family XII. Incertae Sedis</taxon>
        <taxon>Exiguobacterium</taxon>
    </lineage>
</organism>
<protein>
    <submittedName>
        <fullName evidence="5">Bifunctional UDP-sugar hydrolase/5'-nucleotidase</fullName>
    </submittedName>
</protein>
<feature type="domain" description="Calcineurin-like phosphoesterase" evidence="3">
    <location>
        <begin position="7"/>
        <end position="196"/>
    </location>
</feature>
<keyword evidence="6" id="KW-1185">Reference proteome</keyword>
<proteinExistence type="inferred from homology"/>
<dbReference type="Pfam" id="PF02872">
    <property type="entry name" value="5_nucleotid_C"/>
    <property type="match status" value="1"/>
</dbReference>
<gene>
    <name evidence="5" type="ORF">QR695_06770</name>
</gene>
<dbReference type="SUPFAM" id="SSF56300">
    <property type="entry name" value="Metallo-dependent phosphatases"/>
    <property type="match status" value="1"/>
</dbReference>
<dbReference type="Gene3D" id="3.60.21.10">
    <property type="match status" value="1"/>
</dbReference>
<dbReference type="InterPro" id="IPR036907">
    <property type="entry name" value="5'-Nucleotdase_C_sf"/>
</dbReference>
<comment type="similarity">
    <text evidence="2">Belongs to the 5'-nucleotidase family.</text>
</comment>
<dbReference type="CDD" id="cd00845">
    <property type="entry name" value="MPP_UshA_N_like"/>
    <property type="match status" value="1"/>
</dbReference>
<dbReference type="PIRSF" id="PIRSF036361">
    <property type="entry name" value="YunD"/>
    <property type="match status" value="1"/>
</dbReference>
<dbReference type="EMBL" id="JASWER010000003">
    <property type="protein sequence ID" value="MDL5376708.1"/>
    <property type="molecule type" value="Genomic_DNA"/>
</dbReference>
<sequence length="446" mass="49674">MRTITMFHYNDLHSKFHNWPRFVSFLNEHRTDETLVFDLGDHADRTHPATEVTRGQVNVRLLNRIRPTAVTIGNNEGITFPHDWLAHLYDEAAFPVLLGNVYQAAGERPEWASETLIVEREGIQIGLFGVTAPYEELYPELGWAIEAPHGATARALETLRDCDVIIALSHLGFYADERLAEAFPEIDVILGAHTHHVLDEGVVTNGVLIAQAGKYGQYVGQIELTIEGKRVIEKRACLHDVSEREPDEATVAVLAAEYGQAERLLDVTIAETPGYESDWFGPSAIGDLLASGLADWCDAELSIIPSGVLLEGLRPGHVTLNMLHRICPHPINPCLLTLDGATLVRFLNDVQEDAFTTMHVRGLGFRGTVLGSPILHGIDSRHGRYSINGEEIKLDGTYRVATVDMFTFGPLLPYLADQPKRYFMPELLRDVLRETIVTRHNAIRKG</sequence>
<name>A0ABT7MND1_9BACL</name>
<feature type="domain" description="5'-Nucleotidase C-terminal" evidence="4">
    <location>
        <begin position="276"/>
        <end position="404"/>
    </location>
</feature>
<dbReference type="RefSeq" id="WP_251130219.1">
    <property type="nucleotide sequence ID" value="NZ_CP183077.1"/>
</dbReference>
<accession>A0ABT7MND1</accession>
<dbReference type="InterPro" id="IPR008334">
    <property type="entry name" value="5'-Nucleotdase_C"/>
</dbReference>
<dbReference type="PANTHER" id="PTHR11575">
    <property type="entry name" value="5'-NUCLEOTIDASE-RELATED"/>
    <property type="match status" value="1"/>
</dbReference>
<keyword evidence="2 5" id="KW-0378">Hydrolase</keyword>
<evidence type="ECO:0000313" key="6">
    <source>
        <dbReference type="Proteomes" id="UP001230807"/>
    </source>
</evidence>
<evidence type="ECO:0000256" key="2">
    <source>
        <dbReference type="RuleBase" id="RU362119"/>
    </source>
</evidence>
<dbReference type="InterPro" id="IPR011240">
    <property type="entry name" value="Pesterase_YunD"/>
</dbReference>
<dbReference type="PANTHER" id="PTHR11575:SF23">
    <property type="entry name" value="5-NUCLEOTIDASE FAMILY PROTEIN"/>
    <property type="match status" value="1"/>
</dbReference>
<dbReference type="GO" id="GO:0016787">
    <property type="term" value="F:hydrolase activity"/>
    <property type="evidence" value="ECO:0007669"/>
    <property type="project" value="UniProtKB-KW"/>
</dbReference>
<dbReference type="InterPro" id="IPR029052">
    <property type="entry name" value="Metallo-depent_PP-like"/>
</dbReference>
<reference evidence="5 6" key="1">
    <citation type="submission" date="2023-06" db="EMBL/GenBank/DDBJ databases">
        <title>Influencing factors and mechanism of Cr(VI) reduction by facultative anaerobic Exiguobacterium sp. PY14.</title>
        <authorList>
            <person name="Zou L."/>
        </authorList>
    </citation>
    <scope>NUCLEOTIDE SEQUENCE [LARGE SCALE GENOMIC DNA]</scope>
    <source>
        <strain evidence="5 6">PY14</strain>
    </source>
</reference>
<dbReference type="Gene3D" id="3.90.780.10">
    <property type="entry name" value="5'-Nucleotidase, C-terminal domain"/>
    <property type="match status" value="1"/>
</dbReference>
<keyword evidence="2" id="KW-0547">Nucleotide-binding</keyword>